<keyword evidence="5 6" id="KW-0449">Lipoprotein</keyword>
<dbReference type="InterPro" id="IPR008691">
    <property type="entry name" value="LpqH"/>
</dbReference>
<dbReference type="RefSeq" id="WP_083405662.1">
    <property type="nucleotide sequence ID" value="NZ_LT629971.1"/>
</dbReference>
<evidence type="ECO:0000256" key="1">
    <source>
        <dbReference type="ARBA" id="ARBA00022475"/>
    </source>
</evidence>
<accession>A0A1H6INK6</accession>
<dbReference type="OrthoDB" id="4622857at2"/>
<evidence type="ECO:0000256" key="3">
    <source>
        <dbReference type="ARBA" id="ARBA00023136"/>
    </source>
</evidence>
<dbReference type="AlphaFoldDB" id="A0A1H6INK6"/>
<dbReference type="STRING" id="370526.SAMN04489835_0313"/>
<evidence type="ECO:0000313" key="6">
    <source>
        <dbReference type="EMBL" id="SEH48140.1"/>
    </source>
</evidence>
<evidence type="ECO:0000313" key="7">
    <source>
        <dbReference type="Proteomes" id="UP000182915"/>
    </source>
</evidence>
<organism evidence="6 7">
    <name type="scientific">Mycolicibacterium rutilum</name>
    <name type="common">Mycobacterium rutilum</name>
    <dbReference type="NCBI Taxonomy" id="370526"/>
    <lineage>
        <taxon>Bacteria</taxon>
        <taxon>Bacillati</taxon>
        <taxon>Actinomycetota</taxon>
        <taxon>Actinomycetes</taxon>
        <taxon>Mycobacteriales</taxon>
        <taxon>Mycobacteriaceae</taxon>
        <taxon>Mycolicibacterium</taxon>
    </lineage>
</organism>
<name>A0A1H6INK6_MYCRU</name>
<dbReference type="GO" id="GO:0016020">
    <property type="term" value="C:membrane"/>
    <property type="evidence" value="ECO:0007669"/>
    <property type="project" value="InterPro"/>
</dbReference>
<dbReference type="EMBL" id="LT629971">
    <property type="protein sequence ID" value="SEH48140.1"/>
    <property type="molecule type" value="Genomic_DNA"/>
</dbReference>
<dbReference type="Pfam" id="PF05481">
    <property type="entry name" value="Myco_19_kDa"/>
    <property type="match status" value="1"/>
</dbReference>
<gene>
    <name evidence="6" type="ORF">SAMN04489835_0313</name>
</gene>
<keyword evidence="1" id="KW-1003">Cell membrane</keyword>
<reference evidence="7" key="1">
    <citation type="submission" date="2016-10" db="EMBL/GenBank/DDBJ databases">
        <authorList>
            <person name="Varghese N."/>
            <person name="Submissions S."/>
        </authorList>
    </citation>
    <scope>NUCLEOTIDE SEQUENCE [LARGE SCALE GENOMIC DNA]</scope>
    <source>
        <strain evidence="7">DSM 45405</strain>
    </source>
</reference>
<keyword evidence="3" id="KW-0472">Membrane</keyword>
<protein>
    <submittedName>
        <fullName evidence="6">Lipoprotein antigen</fullName>
    </submittedName>
</protein>
<keyword evidence="4" id="KW-0564">Palmitate</keyword>
<dbReference type="Proteomes" id="UP000182915">
    <property type="component" value="Chromosome I"/>
</dbReference>
<dbReference type="PROSITE" id="PS51257">
    <property type="entry name" value="PROKAR_LIPOPROTEIN"/>
    <property type="match status" value="1"/>
</dbReference>
<evidence type="ECO:0000256" key="4">
    <source>
        <dbReference type="ARBA" id="ARBA00023139"/>
    </source>
</evidence>
<evidence type="ECO:0000256" key="2">
    <source>
        <dbReference type="ARBA" id="ARBA00022729"/>
    </source>
</evidence>
<proteinExistence type="predicted"/>
<keyword evidence="2" id="KW-0732">Signal</keyword>
<keyword evidence="7" id="KW-1185">Reference proteome</keyword>
<sequence length="139" mass="14242">MRYQPVTTAATALLVAGCGLTGPAPNETPAQSGHITIADRSRTTQSVECTQHDWAMTIDADANPGRAQVYLELGGAAPVVRTVTIENVDGLDGVSGGDTGKATASTDGNVYKVSGTAVVADRGKPGQTRPMPFEITAPC</sequence>
<evidence type="ECO:0000256" key="5">
    <source>
        <dbReference type="ARBA" id="ARBA00023288"/>
    </source>
</evidence>